<keyword evidence="1" id="KW-1133">Transmembrane helix</keyword>
<dbReference type="RefSeq" id="WP_011587040.1">
    <property type="nucleotide sequence ID" value="NC_008255.1"/>
</dbReference>
<keyword evidence="5" id="KW-1185">Reference proteome</keyword>
<gene>
    <name evidence="4" type="ordered locus">CHU_3702</name>
</gene>
<dbReference type="PANTHER" id="PTHR30373:SF2">
    <property type="entry name" value="UPF0603 PROTEIN YGCG"/>
    <property type="match status" value="1"/>
</dbReference>
<sequence length="266" mass="27857">MNRNLLLLLCSLFCFIAIGKPSDFPPVPNPPKLINDFAGMLSPAEVAELERKVNTFNDSTSIEISVVIITNLGDYDIAEYAFQLGALWGIGKDKKDNGVLLLISKENRKAFIATGYGMEGVLPDARCKRIIQAELIPQFKRSNYFNGINFTIDAIMRYSKNEYTADPVAANANRIKPAYVLLFIIGVIILVSFLNRNNNSGSNRGGNNGGYGSGGGGLLGGLLGGAIGSGYRGRSYGGGFGSGSSGGGFGGFGGGGFGGGGAGGDW</sequence>
<keyword evidence="1" id="KW-0812">Transmembrane</keyword>
<feature type="domain" description="TPM" evidence="3">
    <location>
        <begin position="34"/>
        <end position="157"/>
    </location>
</feature>
<keyword evidence="2" id="KW-0732">Signal</keyword>
<dbReference type="InterPro" id="IPR007621">
    <property type="entry name" value="TPM_dom"/>
</dbReference>
<dbReference type="Pfam" id="PF04536">
    <property type="entry name" value="TPM_phosphatase"/>
    <property type="match status" value="1"/>
</dbReference>
<evidence type="ECO:0000259" key="3">
    <source>
        <dbReference type="Pfam" id="PF04536"/>
    </source>
</evidence>
<reference evidence="4 5" key="1">
    <citation type="journal article" date="2007" name="Appl. Environ. Microbiol.">
        <title>Genome sequence of the cellulolytic gliding bacterium Cytophaga hutchinsonii.</title>
        <authorList>
            <person name="Xie G."/>
            <person name="Bruce D.C."/>
            <person name="Challacombe J.F."/>
            <person name="Chertkov O."/>
            <person name="Detter J.C."/>
            <person name="Gilna P."/>
            <person name="Han C.S."/>
            <person name="Lucas S."/>
            <person name="Misra M."/>
            <person name="Myers G.L."/>
            <person name="Richardson P."/>
            <person name="Tapia R."/>
            <person name="Thayer N."/>
            <person name="Thompson L.S."/>
            <person name="Brettin T.S."/>
            <person name="Henrissat B."/>
            <person name="Wilson D.B."/>
            <person name="McBride M.J."/>
        </authorList>
    </citation>
    <scope>NUCLEOTIDE SEQUENCE [LARGE SCALE GENOMIC DNA]</scope>
    <source>
        <strain evidence="5">ATCC 33406 / DSM 1761 / CIP 103989 / NBRC 15051 / NCIMB 9469 / D465</strain>
    </source>
</reference>
<feature type="signal peptide" evidence="2">
    <location>
        <begin position="1"/>
        <end position="19"/>
    </location>
</feature>
<evidence type="ECO:0000313" key="5">
    <source>
        <dbReference type="Proteomes" id="UP000001822"/>
    </source>
</evidence>
<dbReference type="KEGG" id="chu:CHU_3702"/>
<protein>
    <recommendedName>
        <fullName evidence="3">TPM domain-containing protein</fullName>
    </recommendedName>
</protein>
<name>A0A6N4SXH6_CYTH3</name>
<proteinExistence type="predicted"/>
<organism evidence="4 5">
    <name type="scientific">Cytophaga hutchinsonii (strain ATCC 33406 / DSM 1761 / CIP 103989 / NBRC 15051 / NCIMB 9469 / D465)</name>
    <dbReference type="NCBI Taxonomy" id="269798"/>
    <lineage>
        <taxon>Bacteria</taxon>
        <taxon>Pseudomonadati</taxon>
        <taxon>Bacteroidota</taxon>
        <taxon>Cytophagia</taxon>
        <taxon>Cytophagales</taxon>
        <taxon>Cytophagaceae</taxon>
        <taxon>Cytophaga</taxon>
    </lineage>
</organism>
<evidence type="ECO:0000256" key="1">
    <source>
        <dbReference type="SAM" id="Phobius"/>
    </source>
</evidence>
<dbReference type="OrthoDB" id="9810918at2"/>
<feature type="chain" id="PRO_5027030439" description="TPM domain-containing protein" evidence="2">
    <location>
        <begin position="20"/>
        <end position="266"/>
    </location>
</feature>
<evidence type="ECO:0000256" key="2">
    <source>
        <dbReference type="SAM" id="SignalP"/>
    </source>
</evidence>
<dbReference type="Proteomes" id="UP000001822">
    <property type="component" value="Chromosome"/>
</dbReference>
<dbReference type="PANTHER" id="PTHR30373">
    <property type="entry name" value="UPF0603 PROTEIN YGCG"/>
    <property type="match status" value="1"/>
</dbReference>
<accession>A0A6N4SXH6</accession>
<keyword evidence="1" id="KW-0472">Membrane</keyword>
<feature type="transmembrane region" description="Helical" evidence="1">
    <location>
        <begin position="177"/>
        <end position="194"/>
    </location>
</feature>
<dbReference type="Gene3D" id="3.10.310.50">
    <property type="match status" value="1"/>
</dbReference>
<dbReference type="AlphaFoldDB" id="A0A6N4SXH6"/>
<evidence type="ECO:0000313" key="4">
    <source>
        <dbReference type="EMBL" id="ABG60935.1"/>
    </source>
</evidence>
<dbReference type="EMBL" id="CP000383">
    <property type="protein sequence ID" value="ABG60935.1"/>
    <property type="molecule type" value="Genomic_DNA"/>
</dbReference>